<dbReference type="CDD" id="cd00293">
    <property type="entry name" value="USP-like"/>
    <property type="match status" value="1"/>
</dbReference>
<protein>
    <submittedName>
        <fullName evidence="2">Nucleotide-binding universal stress protein, UspA family</fullName>
    </submittedName>
    <submittedName>
        <fullName evidence="3">UspA family nucleotide-binding unversal stress protein</fullName>
    </submittedName>
</protein>
<comment type="caution">
    <text evidence="3">The sequence shown here is derived from an EMBL/GenBank/DDBJ whole genome shotgun (WGS) entry which is preliminary data.</text>
</comment>
<keyword evidence="5" id="KW-1185">Reference proteome</keyword>
<evidence type="ECO:0000313" key="4">
    <source>
        <dbReference type="Proteomes" id="UP000050413"/>
    </source>
</evidence>
<dbReference type="Pfam" id="PF00582">
    <property type="entry name" value="Usp"/>
    <property type="match status" value="1"/>
</dbReference>
<organism evidence="3 4">
    <name type="scientific">Roseibaca calidilacus</name>
    <dbReference type="NCBI Taxonomy" id="1666912"/>
    <lineage>
        <taxon>Bacteria</taxon>
        <taxon>Pseudomonadati</taxon>
        <taxon>Pseudomonadota</taxon>
        <taxon>Alphaproteobacteria</taxon>
        <taxon>Rhodobacterales</taxon>
        <taxon>Paracoccaceae</taxon>
        <taxon>Roseinatronobacter</taxon>
    </lineage>
</organism>
<name>A0A0P7VSM7_9RHOB</name>
<accession>A0A0P7VSM7</accession>
<dbReference type="Gene3D" id="3.40.50.620">
    <property type="entry name" value="HUPs"/>
    <property type="match status" value="1"/>
</dbReference>
<evidence type="ECO:0000259" key="1">
    <source>
        <dbReference type="Pfam" id="PF00582"/>
    </source>
</evidence>
<dbReference type="InterPro" id="IPR014729">
    <property type="entry name" value="Rossmann-like_a/b/a_fold"/>
</dbReference>
<reference evidence="3 4" key="1">
    <citation type="submission" date="2015-09" db="EMBL/GenBank/DDBJ databases">
        <title>Identification and resolution of microdiversity through metagenomic sequencing of parallel consortia.</title>
        <authorList>
            <person name="Nelson W.C."/>
            <person name="Romine M.F."/>
            <person name="Lindemann S.R."/>
        </authorList>
    </citation>
    <scope>NUCLEOTIDE SEQUENCE [LARGE SCALE GENOMIC DNA]</scope>
    <source>
        <strain evidence="3">HL-91</strain>
    </source>
</reference>
<dbReference type="EMBL" id="FBYC01000004">
    <property type="protein sequence ID" value="CUX80962.1"/>
    <property type="molecule type" value="Genomic_DNA"/>
</dbReference>
<gene>
    <name evidence="2" type="ORF">Ga0058931_1438</name>
    <name evidence="3" type="ORF">HLUCCA05_06980</name>
</gene>
<dbReference type="Proteomes" id="UP000182045">
    <property type="component" value="Unassembled WGS sequence"/>
</dbReference>
<dbReference type="STRING" id="1666912.Ga0058931_1438"/>
<evidence type="ECO:0000313" key="2">
    <source>
        <dbReference type="EMBL" id="CUX80962.1"/>
    </source>
</evidence>
<dbReference type="Proteomes" id="UP000050413">
    <property type="component" value="Unassembled WGS sequence"/>
</dbReference>
<evidence type="ECO:0000313" key="5">
    <source>
        <dbReference type="Proteomes" id="UP000182045"/>
    </source>
</evidence>
<proteinExistence type="predicted"/>
<dbReference type="SUPFAM" id="SSF52402">
    <property type="entry name" value="Adenine nucleotide alpha hydrolases-like"/>
    <property type="match status" value="1"/>
</dbReference>
<dbReference type="InterPro" id="IPR006016">
    <property type="entry name" value="UspA"/>
</dbReference>
<reference evidence="2 5" key="2">
    <citation type="submission" date="2016-01" db="EMBL/GenBank/DDBJ databases">
        <authorList>
            <person name="Varghese N."/>
        </authorList>
    </citation>
    <scope>NUCLEOTIDE SEQUENCE [LARGE SCALE GENOMIC DNA]</scope>
    <source>
        <strain evidence="2 5">HL-91</strain>
    </source>
</reference>
<sequence>MYKTILVAADLAKPAEARKLLEQAQKLCAPEGTIRLLHLLRGHVTAAQRASAMAGLLSLSDETDPRVMPILREGAVAPQINALAKADKADLVMLDSRLPGVTEFFMETTATKLTRHSSISVLVARNAHSERTAQHV</sequence>
<dbReference type="AlphaFoldDB" id="A0A0P7VSM7"/>
<dbReference type="RefSeq" id="WP_072245733.1">
    <property type="nucleotide sequence ID" value="NZ_FBYC01000004.1"/>
</dbReference>
<dbReference type="OrthoDB" id="9792500at2"/>
<evidence type="ECO:0000313" key="3">
    <source>
        <dbReference type="EMBL" id="KPP89899.1"/>
    </source>
</evidence>
<feature type="domain" description="UspA" evidence="1">
    <location>
        <begin position="1"/>
        <end position="125"/>
    </location>
</feature>
<dbReference type="EMBL" id="LJSG01000020">
    <property type="protein sequence ID" value="KPP89899.1"/>
    <property type="molecule type" value="Genomic_DNA"/>
</dbReference>